<dbReference type="InterPro" id="IPR019811">
    <property type="entry name" value="HDH_CS"/>
</dbReference>
<evidence type="ECO:0000259" key="29">
    <source>
        <dbReference type="PROSITE" id="PS51671"/>
    </source>
</evidence>
<evidence type="ECO:0000256" key="13">
    <source>
        <dbReference type="ARBA" id="ARBA00022723"/>
    </source>
</evidence>
<dbReference type="PANTHER" id="PTHR43070">
    <property type="match status" value="1"/>
</dbReference>
<comment type="pathway">
    <text evidence="5 28">Amino-acid biosynthesis; L-methionine biosynthesis via de novo pathway; L-homoserine from L-aspartate: step 3/3.</text>
</comment>
<dbReference type="PROSITE" id="PS00324">
    <property type="entry name" value="ASPARTOKINASE"/>
    <property type="match status" value="1"/>
</dbReference>
<gene>
    <name evidence="30" type="ORF">EDC28_104145</name>
</gene>
<dbReference type="InterPro" id="IPR054352">
    <property type="entry name" value="ACT_Aspartokinase"/>
</dbReference>
<dbReference type="Gene3D" id="3.40.50.720">
    <property type="entry name" value="NAD(P)-binding Rossmann-like Domain"/>
    <property type="match status" value="1"/>
</dbReference>
<keyword evidence="20" id="KW-0915">Sodium</keyword>
<keyword evidence="16 28" id="KW-0067">ATP-binding</keyword>
<comment type="pathway">
    <text evidence="2 28">Amino-acid biosynthesis; L-lysine biosynthesis via DAP pathway; (S)-tetrahydrodipicolinate from L-aspartate: step 1/4.</text>
</comment>
<dbReference type="GO" id="GO:0004412">
    <property type="term" value="F:homoserine dehydrogenase activity"/>
    <property type="evidence" value="ECO:0007669"/>
    <property type="project" value="UniProtKB-UniRule"/>
</dbReference>
<comment type="catalytic activity">
    <reaction evidence="27">
        <text>L-homoserine + NAD(+) = L-aspartate 4-semialdehyde + NADH + H(+)</text>
        <dbReference type="Rhea" id="RHEA:15757"/>
        <dbReference type="ChEBI" id="CHEBI:15378"/>
        <dbReference type="ChEBI" id="CHEBI:57476"/>
        <dbReference type="ChEBI" id="CHEBI:57540"/>
        <dbReference type="ChEBI" id="CHEBI:57945"/>
        <dbReference type="ChEBI" id="CHEBI:537519"/>
        <dbReference type="EC" id="1.1.1.3"/>
    </reaction>
    <physiologicalReaction direction="right-to-left" evidence="27">
        <dbReference type="Rhea" id="RHEA:15759"/>
    </physiologicalReaction>
</comment>
<dbReference type="Pfam" id="PF00696">
    <property type="entry name" value="AA_kinase"/>
    <property type="match status" value="1"/>
</dbReference>
<dbReference type="GO" id="GO:0046872">
    <property type="term" value="F:metal ion binding"/>
    <property type="evidence" value="ECO:0007669"/>
    <property type="project" value="UniProtKB-KW"/>
</dbReference>
<evidence type="ECO:0000256" key="24">
    <source>
        <dbReference type="ARBA" id="ARBA00044938"/>
    </source>
</evidence>
<comment type="subunit">
    <text evidence="9 28">Homotetramer.</text>
</comment>
<dbReference type="InterPro" id="IPR036291">
    <property type="entry name" value="NAD(P)-bd_dom_sf"/>
</dbReference>
<comment type="pathway">
    <text evidence="4 28">Amino-acid biosynthesis; L-threonine biosynthesis; L-threonine from L-aspartate: step 3/5.</text>
</comment>
<proteinExistence type="inferred from homology"/>
<keyword evidence="11 28" id="KW-0808">Transferase</keyword>
<dbReference type="Proteomes" id="UP000268033">
    <property type="component" value="Unassembled WGS sequence"/>
</dbReference>
<dbReference type="PROSITE" id="PS51671">
    <property type="entry name" value="ACT"/>
    <property type="match status" value="1"/>
</dbReference>
<dbReference type="PIRSF" id="PIRSF000727">
    <property type="entry name" value="ThrA"/>
    <property type="match status" value="1"/>
</dbReference>
<dbReference type="EC" id="2.7.2.4" evidence="28"/>
<dbReference type="NCBIfam" id="NF006959">
    <property type="entry name" value="PRK09436.1"/>
    <property type="match status" value="1"/>
</dbReference>
<dbReference type="Pfam" id="PF00742">
    <property type="entry name" value="Homoserine_dh"/>
    <property type="match status" value="1"/>
</dbReference>
<comment type="similarity">
    <text evidence="8 28">In the N-terminal section; belongs to the aspartokinase family.</text>
</comment>
<organism evidence="30 31">
    <name type="scientific">Gallaecimonas pentaromativorans</name>
    <dbReference type="NCBI Taxonomy" id="584787"/>
    <lineage>
        <taxon>Bacteria</taxon>
        <taxon>Pseudomonadati</taxon>
        <taxon>Pseudomonadota</taxon>
        <taxon>Gammaproteobacteria</taxon>
        <taxon>Enterobacterales</taxon>
        <taxon>Gallaecimonadaceae</taxon>
        <taxon>Gallaecimonas</taxon>
    </lineage>
</organism>
<keyword evidence="21" id="KW-0457">Lysine biosynthesis</keyword>
<keyword evidence="19" id="KW-0520">NAD</keyword>
<evidence type="ECO:0000256" key="19">
    <source>
        <dbReference type="ARBA" id="ARBA00023027"/>
    </source>
</evidence>
<sequence length="797" mass="85534">MQVMKFGGSSLATPDRFESVARQVREALESSAVAVVLSAPAGVTNQLVALCDDTQATDIQAITAPWQARYPALTDALAQWANQLEAWCQGIALLGHCPEGTRVAIASAGERLSVLVLSHILEADEPLQLDPAGLFLGYGPRLDALVDLDASRNKCRGLREKQPRLAVMAGFYAGHRDGGQCLLGRNGSDYSAAVLAACLDAEELIIWTDVDGVYQCDPRLVPEAQKLRQLSFSEALELSHFGAKVLHPKTLGPVGRFHIPTWIRSSLDPSLPGTRIDTQVEPSDKPVKALSSLNDVVMVSVSGPGLKGMVGMASRIFAAVGQAGVSVLLITQSSSEYSISFCLNAVDERRAVNSIEDAFSLELASGMLEPVSVQRDLAILTLIGDNMCQAKGVAGRCFTQLGRANINVVAIAQGSSERAISAVIPGDCAARGLKMVHQAFFDSSMPLELVLLGCGNVGSELLRQLESQGHWLAKQGINARVVALSNSQKMLVDTKGLSLAHWHQALEAEGRPLDLEALKALSQDLLNPVLVDCSASDELPAQYQAFLEAGFHVVTPNKKGNTGALAHYKALKKTAKQHRRRYLYDTTVGAGLPVIENLQNLLHAGDELQSFSGILSGSLSFLLGRLEDGVPFSQAVHEAMEKGFTEPDPRDDLSGLDVARKVLILSREAGLDLELADIKLTGLLPQSFASLSQDEFLARLPELDEAMAQKVSDAKAQGKVLRYVGRIENGEGQVGLQAVDANHPLHRVRDGENALAFLTRYYSPVPLLLRGYGAGADVTAAGIFADVLRTLNWMREV</sequence>
<evidence type="ECO:0000256" key="17">
    <source>
        <dbReference type="ARBA" id="ARBA00022857"/>
    </source>
</evidence>
<keyword evidence="13" id="KW-0479">Metal-binding</keyword>
<dbReference type="GO" id="GO:0009090">
    <property type="term" value="P:homoserine biosynthetic process"/>
    <property type="evidence" value="ECO:0007669"/>
    <property type="project" value="UniProtKB-ARBA"/>
</dbReference>
<evidence type="ECO:0000256" key="4">
    <source>
        <dbReference type="ARBA" id="ARBA00005056"/>
    </source>
</evidence>
<dbReference type="UniPathway" id="UPA00050">
    <property type="reaction ID" value="UER00063"/>
</dbReference>
<dbReference type="STRING" id="584787.GCA_001247655_02584"/>
<comment type="caution">
    <text evidence="30">The sequence shown here is derived from an EMBL/GenBank/DDBJ whole genome shotgun (WGS) entry which is preliminary data.</text>
</comment>
<dbReference type="Gene3D" id="1.20.120.1320">
    <property type="entry name" value="Aspartokinase, catalytic domain"/>
    <property type="match status" value="1"/>
</dbReference>
<dbReference type="InterPro" id="IPR001342">
    <property type="entry name" value="HDH_cat"/>
</dbReference>
<evidence type="ECO:0000256" key="6">
    <source>
        <dbReference type="ARBA" id="ARBA00005139"/>
    </source>
</evidence>
<evidence type="ECO:0000256" key="3">
    <source>
        <dbReference type="ARBA" id="ARBA00004986"/>
    </source>
</evidence>
<evidence type="ECO:0000256" key="1">
    <source>
        <dbReference type="ARBA" id="ARBA00001920"/>
    </source>
</evidence>
<dbReference type="EMBL" id="RJUL01000004">
    <property type="protein sequence ID" value="ROQ27495.1"/>
    <property type="molecule type" value="Genomic_DNA"/>
</dbReference>
<dbReference type="GO" id="GO:0004072">
    <property type="term" value="F:aspartate kinase activity"/>
    <property type="evidence" value="ECO:0007669"/>
    <property type="project" value="UniProtKB-UniRule"/>
</dbReference>
<dbReference type="CDD" id="cd04921">
    <property type="entry name" value="ACT_AKi-HSDH-ThrA-like_1"/>
    <property type="match status" value="1"/>
</dbReference>
<evidence type="ECO:0000256" key="14">
    <source>
        <dbReference type="ARBA" id="ARBA00022741"/>
    </source>
</evidence>
<evidence type="ECO:0000256" key="18">
    <source>
        <dbReference type="ARBA" id="ARBA00023002"/>
    </source>
</evidence>
<dbReference type="EC" id="1.1.1.3" evidence="28"/>
<keyword evidence="17 28" id="KW-0521">NADP</keyword>
<dbReference type="InterPro" id="IPR002912">
    <property type="entry name" value="ACT_dom"/>
</dbReference>
<evidence type="ECO:0000256" key="8">
    <source>
        <dbReference type="ARBA" id="ARBA00010046"/>
    </source>
</evidence>
<dbReference type="InterPro" id="IPR011147">
    <property type="entry name" value="Bifunc_Aspkin/hSer_DH"/>
</dbReference>
<dbReference type="SUPFAM" id="SSF53633">
    <property type="entry name" value="Carbamate kinase-like"/>
    <property type="match status" value="1"/>
</dbReference>
<evidence type="ECO:0000313" key="30">
    <source>
        <dbReference type="EMBL" id="ROQ27495.1"/>
    </source>
</evidence>
<dbReference type="RefSeq" id="WP_170164070.1">
    <property type="nucleotide sequence ID" value="NZ_RJUL01000004.1"/>
</dbReference>
<dbReference type="Gene3D" id="3.30.360.10">
    <property type="entry name" value="Dihydrodipicolinate Reductase, domain 2"/>
    <property type="match status" value="1"/>
</dbReference>
<evidence type="ECO:0000256" key="27">
    <source>
        <dbReference type="ARBA" id="ARBA00049031"/>
    </source>
</evidence>
<dbReference type="GO" id="GO:0009089">
    <property type="term" value="P:lysine biosynthetic process via diaminopimelate"/>
    <property type="evidence" value="ECO:0007669"/>
    <property type="project" value="UniProtKB-UniRule"/>
</dbReference>
<dbReference type="InterPro" id="IPR036393">
    <property type="entry name" value="AceGlu_kinase-like_sf"/>
</dbReference>
<evidence type="ECO:0000256" key="23">
    <source>
        <dbReference type="ARBA" id="ARBA00023268"/>
    </source>
</evidence>
<dbReference type="InterPro" id="IPR005106">
    <property type="entry name" value="Asp/hSer_DH_NAD-bd"/>
</dbReference>
<dbReference type="FunFam" id="3.30.2130.10:FF:000001">
    <property type="entry name" value="Bifunctional aspartokinase/homoserine dehydrogenase"/>
    <property type="match status" value="1"/>
</dbReference>
<evidence type="ECO:0000313" key="31">
    <source>
        <dbReference type="Proteomes" id="UP000268033"/>
    </source>
</evidence>
<evidence type="ECO:0000256" key="26">
    <source>
        <dbReference type="ARBA" id="ARBA00048841"/>
    </source>
</evidence>
<keyword evidence="22" id="KW-0486">Methionine biosynthesis</keyword>
<keyword evidence="18 28" id="KW-0560">Oxidoreductase</keyword>
<dbReference type="InterPro" id="IPR042199">
    <property type="entry name" value="AsparK_Bifunc_asparK/hSer_DH"/>
</dbReference>
<dbReference type="Gene3D" id="3.40.1160.10">
    <property type="entry name" value="Acetylglutamate kinase-like"/>
    <property type="match status" value="1"/>
</dbReference>
<dbReference type="InterPro" id="IPR049638">
    <property type="entry name" value="AK-HD"/>
</dbReference>
<evidence type="ECO:0000256" key="28">
    <source>
        <dbReference type="PIRNR" id="PIRNR000727"/>
    </source>
</evidence>
<feature type="domain" description="ACT" evidence="29">
    <location>
        <begin position="301"/>
        <end position="375"/>
    </location>
</feature>
<dbReference type="FunFam" id="3.40.50.720:FF:000083">
    <property type="entry name" value="Bifunctional aspartokinase/homoserine dehydrogenase"/>
    <property type="match status" value="1"/>
</dbReference>
<dbReference type="InterPro" id="IPR001341">
    <property type="entry name" value="Asp_kinase"/>
</dbReference>
<evidence type="ECO:0000256" key="22">
    <source>
        <dbReference type="ARBA" id="ARBA00023167"/>
    </source>
</evidence>
<dbReference type="AlphaFoldDB" id="A0A3N1PFR4"/>
<comment type="cofactor">
    <cofactor evidence="1">
        <name>a metal cation</name>
        <dbReference type="ChEBI" id="CHEBI:25213"/>
    </cofactor>
</comment>
<evidence type="ECO:0000256" key="25">
    <source>
        <dbReference type="ARBA" id="ARBA00048561"/>
    </source>
</evidence>
<dbReference type="Gene3D" id="3.30.2130.10">
    <property type="entry name" value="VC0802-like"/>
    <property type="match status" value="1"/>
</dbReference>
<evidence type="ECO:0000256" key="2">
    <source>
        <dbReference type="ARBA" id="ARBA00004766"/>
    </source>
</evidence>
<dbReference type="UniPathway" id="UPA00034">
    <property type="reaction ID" value="UER00015"/>
</dbReference>
<keyword evidence="15 28" id="KW-0418">Kinase</keyword>
<dbReference type="GO" id="GO:0050661">
    <property type="term" value="F:NADP binding"/>
    <property type="evidence" value="ECO:0007669"/>
    <property type="project" value="UniProtKB-UniRule"/>
</dbReference>
<dbReference type="SUPFAM" id="SSF51735">
    <property type="entry name" value="NAD(P)-binding Rossmann-fold domains"/>
    <property type="match status" value="1"/>
</dbReference>
<comment type="pathway">
    <text evidence="3 28">Amino-acid biosynthesis; L-methionine biosynthesis via de novo pathway; L-homoserine from L-aspartate: step 1/3.</text>
</comment>
<dbReference type="GO" id="GO:0005524">
    <property type="term" value="F:ATP binding"/>
    <property type="evidence" value="ECO:0007669"/>
    <property type="project" value="UniProtKB-UniRule"/>
</dbReference>
<dbReference type="GO" id="GO:0009086">
    <property type="term" value="P:methionine biosynthetic process"/>
    <property type="evidence" value="ECO:0007669"/>
    <property type="project" value="UniProtKB-KW"/>
</dbReference>
<dbReference type="SUPFAM" id="SSF55021">
    <property type="entry name" value="ACT-like"/>
    <property type="match status" value="2"/>
</dbReference>
<reference evidence="30 31" key="1">
    <citation type="submission" date="2018-11" db="EMBL/GenBank/DDBJ databases">
        <title>Genomic Encyclopedia of Type Strains, Phase IV (KMG-IV): sequencing the most valuable type-strain genomes for metagenomic binning, comparative biology and taxonomic classification.</title>
        <authorList>
            <person name="Goeker M."/>
        </authorList>
    </citation>
    <scope>NUCLEOTIDE SEQUENCE [LARGE SCALE GENOMIC DNA]</scope>
    <source>
        <strain evidence="30 31">DSM 21945</strain>
    </source>
</reference>
<dbReference type="Pfam" id="PF03447">
    <property type="entry name" value="NAD_binding_3"/>
    <property type="match status" value="1"/>
</dbReference>
<accession>A0A3N1PFR4</accession>
<evidence type="ECO:0000256" key="20">
    <source>
        <dbReference type="ARBA" id="ARBA00023053"/>
    </source>
</evidence>
<keyword evidence="12" id="KW-0791">Threonine biosynthesis</keyword>
<dbReference type="FunFam" id="3.30.360.10:FF:000006">
    <property type="entry name" value="Bifunctional aspartokinase/homoserine dehydrogenase"/>
    <property type="match status" value="1"/>
</dbReference>
<comment type="catalytic activity">
    <reaction evidence="25">
        <text>L-aspartate + ATP = 4-phospho-L-aspartate + ADP</text>
        <dbReference type="Rhea" id="RHEA:23776"/>
        <dbReference type="ChEBI" id="CHEBI:29991"/>
        <dbReference type="ChEBI" id="CHEBI:30616"/>
        <dbReference type="ChEBI" id="CHEBI:57535"/>
        <dbReference type="ChEBI" id="CHEBI:456216"/>
        <dbReference type="EC" id="2.7.2.4"/>
    </reaction>
    <physiologicalReaction direction="left-to-right" evidence="25">
        <dbReference type="Rhea" id="RHEA:23777"/>
    </physiologicalReaction>
</comment>
<evidence type="ECO:0000256" key="10">
    <source>
        <dbReference type="ARBA" id="ARBA00022605"/>
    </source>
</evidence>
<comment type="pathway">
    <text evidence="6 28">Amino-acid biosynthesis; L-threonine biosynthesis; L-threonine from L-aspartate: step 1/5.</text>
</comment>
<comment type="catalytic activity">
    <reaction evidence="26">
        <text>L-homoserine + NADP(+) = L-aspartate 4-semialdehyde + NADPH + H(+)</text>
        <dbReference type="Rhea" id="RHEA:15761"/>
        <dbReference type="ChEBI" id="CHEBI:15378"/>
        <dbReference type="ChEBI" id="CHEBI:57476"/>
        <dbReference type="ChEBI" id="CHEBI:57783"/>
        <dbReference type="ChEBI" id="CHEBI:58349"/>
        <dbReference type="ChEBI" id="CHEBI:537519"/>
        <dbReference type="EC" id="1.1.1.3"/>
    </reaction>
    <physiologicalReaction direction="right-to-left" evidence="26">
        <dbReference type="Rhea" id="RHEA:15763"/>
    </physiologicalReaction>
</comment>
<evidence type="ECO:0000256" key="16">
    <source>
        <dbReference type="ARBA" id="ARBA00022840"/>
    </source>
</evidence>
<dbReference type="PROSITE" id="PS01042">
    <property type="entry name" value="HOMOSER_DHGENASE"/>
    <property type="match status" value="1"/>
</dbReference>
<evidence type="ECO:0000256" key="15">
    <source>
        <dbReference type="ARBA" id="ARBA00022777"/>
    </source>
</evidence>
<dbReference type="InterPro" id="IPR001048">
    <property type="entry name" value="Asp/Glu/Uridylate_kinase"/>
</dbReference>
<evidence type="ECO:0000256" key="5">
    <source>
        <dbReference type="ARBA" id="ARBA00005062"/>
    </source>
</evidence>
<dbReference type="NCBIfam" id="TIGR00657">
    <property type="entry name" value="asp_kinases"/>
    <property type="match status" value="1"/>
</dbReference>
<dbReference type="SUPFAM" id="SSF55347">
    <property type="entry name" value="Glyceraldehyde-3-phosphate dehydrogenase-like, C-terminal domain"/>
    <property type="match status" value="1"/>
</dbReference>
<dbReference type="GO" id="GO:0009088">
    <property type="term" value="P:threonine biosynthetic process"/>
    <property type="evidence" value="ECO:0007669"/>
    <property type="project" value="UniProtKB-UniRule"/>
</dbReference>
<keyword evidence="31" id="KW-1185">Reference proteome</keyword>
<dbReference type="InterPro" id="IPR018042">
    <property type="entry name" value="Aspartate_kinase_CS"/>
</dbReference>
<dbReference type="UniPathway" id="UPA00051">
    <property type="reaction ID" value="UER00462"/>
</dbReference>
<evidence type="ECO:0000256" key="12">
    <source>
        <dbReference type="ARBA" id="ARBA00022697"/>
    </source>
</evidence>
<keyword evidence="10 28" id="KW-0028">Amino-acid biosynthesis</keyword>
<keyword evidence="14 28" id="KW-0547">Nucleotide-binding</keyword>
<evidence type="ECO:0000256" key="9">
    <source>
        <dbReference type="ARBA" id="ARBA00011881"/>
    </source>
</evidence>
<protein>
    <recommendedName>
        <fullName evidence="28">Bifunctional aspartokinase/homoserine dehydrogenase</fullName>
    </recommendedName>
    <domain>
        <recommendedName>
            <fullName evidence="28">Aspartokinase</fullName>
            <ecNumber evidence="28">2.7.2.4</ecNumber>
        </recommendedName>
    </domain>
    <domain>
        <recommendedName>
            <fullName evidence="28">Homoserine dehydrogenase</fullName>
            <ecNumber evidence="28">1.1.1.3</ecNumber>
        </recommendedName>
    </domain>
</protein>
<dbReference type="Pfam" id="PF22468">
    <property type="entry name" value="ACT_9"/>
    <property type="match status" value="2"/>
</dbReference>
<comment type="function">
    <text evidence="24">Bifunctional aspartate kinase and homoserine dehydrogenase that catalyzes the first and the third steps toward the synthesis of lysine, methionine and threonine from aspartate.</text>
</comment>
<evidence type="ECO:0000256" key="7">
    <source>
        <dbReference type="ARBA" id="ARBA00007952"/>
    </source>
</evidence>
<comment type="similarity">
    <text evidence="7 28">In the C-terminal section; belongs to the homoserine dehydrogenase family.</text>
</comment>
<evidence type="ECO:0000256" key="21">
    <source>
        <dbReference type="ARBA" id="ARBA00023154"/>
    </source>
</evidence>
<name>A0A3N1PFR4_9GAMM</name>
<keyword evidence="23" id="KW-0511">Multifunctional enzyme</keyword>
<dbReference type="InterPro" id="IPR045865">
    <property type="entry name" value="ACT-like_dom_sf"/>
</dbReference>
<evidence type="ECO:0000256" key="11">
    <source>
        <dbReference type="ARBA" id="ARBA00022679"/>
    </source>
</evidence>
<dbReference type="PANTHER" id="PTHR43070:SF3">
    <property type="entry name" value="HOMOSERINE DEHYDROGENASE"/>
    <property type="match status" value="1"/>
</dbReference>